<sequence length="1108" mass="125198">MAGGAGFTGKGAGGWGGHCESEVLKEVGQSLEGFGGDEAWTSTGPTGSIIGAELRHHAPLMSSGSLPPCLVQYEVLCLYQLLEEGKKGGQEKIKQTQEASVGHNVMGQVRLSTETLGKLTSEMSLVTPETKPGKSVRGSVLMPKGKSESHGSGSQKQHHLHQSETTQISSSPLPVGPTHRWLGVSGSIGGETGLMSCVLPDELLVQILAERIQLSDCFRGVVFDGLDTLFARNAAAALLCLLKAIGNREHIYAVNMAQDYAAMKAQEKAKKEQEECKRREALEKEKERLQNMDEEEYAALTEEEKHIFDREVQQALQERKKRELERLAKEMQEKKLQQELERQKEEDELKRKIRKPKQVPVKEEPPLKKSQTASKQPPREVQRNEVAVPGPHPVMSDHCPLQVLDAAKQATVNMPPVSLKVDEARVFSQEHIALTTVKEDSLPGTLNRSHHHLPPVFTTPPKAGAPIIITIILEMRKLRLSAFLPLIKPDVKEAVERKVSAWESVMSEKEDVNKKKKNVADANVSGFPLAQEQEDTEGDIQKDTEKQLAQKFKIYELSLKDIQNILMCWDRKQGVLLLHSGMEDVSHEPDDQRQVPSGGRRGRKERERERLEKERLERERLERERLERERVERERLERLRAMEERSNGDGEGDEDHEGKKDLGVPFLNIQSPDFAGSSWKQALENDRLPKGDQAQEEQNSSPKGSRQKMKEKPEQIHETQKDKRRMAVNKKGLSAGTDGTIAPLSDTDQSNVSGQQSQEKIIRVNHFRWIVPANGEVTLQVHFSSNDLGNFDQTFNFEVLGTRRQYQLYCRGVCSYPYICQDPKVVFPQQKMDMKINEVIFKKYIMKMERFYFGPLLCGKSRDKYKSSLFPGNMETLTILNNSPLVVEAFFCFQNDFKATTYFLEPTNMILKPNEKQMLNVWAYPTAVGVFEDSIVCCIKENPEPAIFRLSCQGIRPELELEPKQLHFDRLLLHRKESKVVLLRNVTPLPVAWRISSLEHLGDDFTVSTMQGTIPATAEYSLHVHFQPSKPVNIKKAIRLEVLDAENLVGVVQIENIQIFAESYDVALDITFPKGAEGGLDFGIVRVMEEVKQPLQLKNRGKYEITFR</sequence>
<dbReference type="PANTHER" id="PTHR23053:SF0">
    <property type="entry name" value="HYDROCEPHALUS-INDUCING PROTEIN HOMOLOG"/>
    <property type="match status" value="1"/>
</dbReference>
<dbReference type="Pfam" id="PF17213">
    <property type="entry name" value="Hydin_ADK"/>
    <property type="match status" value="1"/>
</dbReference>
<dbReference type="GeneID" id="103592481"/>
<feature type="compositionally biased region" description="Polar residues" evidence="1">
    <location>
        <begin position="163"/>
        <end position="172"/>
    </location>
</feature>
<protein>
    <submittedName>
        <fullName evidence="4">Hydrocephalus-inducing protein homolog</fullName>
    </submittedName>
</protein>
<dbReference type="Gene3D" id="3.40.50.300">
    <property type="entry name" value="P-loop containing nucleotide triphosphate hydrolases"/>
    <property type="match status" value="1"/>
</dbReference>
<feature type="compositionally biased region" description="Basic and acidic residues" evidence="1">
    <location>
        <begin position="335"/>
        <end position="350"/>
    </location>
</feature>
<evidence type="ECO:0000259" key="2">
    <source>
        <dbReference type="Pfam" id="PF17213"/>
    </source>
</evidence>
<dbReference type="InterPro" id="IPR027417">
    <property type="entry name" value="P-loop_NTPase"/>
</dbReference>
<accession>A0ABM0QYK3</accession>
<evidence type="ECO:0000256" key="1">
    <source>
        <dbReference type="SAM" id="MobiDB-lite"/>
    </source>
</evidence>
<dbReference type="Proteomes" id="UP000694923">
    <property type="component" value="Unplaced"/>
</dbReference>
<dbReference type="PANTHER" id="PTHR23053">
    <property type="entry name" value="DLEC1 DELETED IN LUNG AND ESOPHAGEAL CANCER 1"/>
    <property type="match status" value="1"/>
</dbReference>
<feature type="region of interest" description="Disordered" evidence="1">
    <location>
        <begin position="688"/>
        <end position="757"/>
    </location>
</feature>
<feature type="region of interest" description="Disordered" evidence="1">
    <location>
        <begin position="335"/>
        <end position="392"/>
    </location>
</feature>
<dbReference type="InterPro" id="IPR033768">
    <property type="entry name" value="Hydin_ADK"/>
</dbReference>
<feature type="region of interest" description="Disordered" evidence="1">
    <location>
        <begin position="125"/>
        <end position="175"/>
    </location>
</feature>
<evidence type="ECO:0000313" key="3">
    <source>
        <dbReference type="Proteomes" id="UP000694923"/>
    </source>
</evidence>
<reference evidence="4" key="1">
    <citation type="submission" date="2025-08" db="UniProtKB">
        <authorList>
            <consortium name="RefSeq"/>
        </authorList>
    </citation>
    <scope>IDENTIFICATION</scope>
</reference>
<feature type="region of interest" description="Disordered" evidence="1">
    <location>
        <begin position="642"/>
        <end position="673"/>
    </location>
</feature>
<name>A0ABM0QYK3_GALVR</name>
<proteinExistence type="predicted"/>
<feature type="domain" description="Hydin adenylate kinase-like" evidence="2">
    <location>
        <begin position="77"/>
        <end position="226"/>
    </location>
</feature>
<dbReference type="Gene3D" id="2.60.40.10">
    <property type="entry name" value="Immunoglobulins"/>
    <property type="match status" value="3"/>
</dbReference>
<feature type="compositionally biased region" description="Polar residues" evidence="1">
    <location>
        <begin position="746"/>
        <end position="757"/>
    </location>
</feature>
<evidence type="ECO:0000313" key="4">
    <source>
        <dbReference type="RefSeq" id="XP_008573444.1"/>
    </source>
</evidence>
<gene>
    <name evidence="4" type="primary">LOC103592481</name>
</gene>
<feature type="region of interest" description="Disordered" evidence="1">
    <location>
        <begin position="585"/>
        <end position="611"/>
    </location>
</feature>
<dbReference type="InterPro" id="IPR033305">
    <property type="entry name" value="Hydin-like"/>
</dbReference>
<organism evidence="3 4">
    <name type="scientific">Galeopterus variegatus</name>
    <name type="common">Malayan flying lemur</name>
    <name type="synonym">Cynocephalus variegatus</name>
    <dbReference type="NCBI Taxonomy" id="482537"/>
    <lineage>
        <taxon>Eukaryota</taxon>
        <taxon>Metazoa</taxon>
        <taxon>Chordata</taxon>
        <taxon>Craniata</taxon>
        <taxon>Vertebrata</taxon>
        <taxon>Euteleostomi</taxon>
        <taxon>Mammalia</taxon>
        <taxon>Eutheria</taxon>
        <taxon>Euarchontoglires</taxon>
        <taxon>Dermoptera</taxon>
        <taxon>Cynocephalidae</taxon>
        <taxon>Galeopterus</taxon>
    </lineage>
</organism>
<keyword evidence="3" id="KW-1185">Reference proteome</keyword>
<dbReference type="InterPro" id="IPR013783">
    <property type="entry name" value="Ig-like_fold"/>
</dbReference>
<feature type="compositionally biased region" description="Basic and acidic residues" evidence="1">
    <location>
        <begin position="708"/>
        <end position="721"/>
    </location>
</feature>
<dbReference type="RefSeq" id="XP_008573444.1">
    <property type="nucleotide sequence ID" value="XM_008575222.1"/>
</dbReference>